<proteinExistence type="predicted"/>
<accession>A0A4S8NI26</accession>
<reference evidence="2 3" key="1">
    <citation type="journal article" date="2009" name="Int. J. Syst. Evol. Microbiol.">
        <title>Nocardioides caeni sp. nov., isolated from wastewater.</title>
        <authorList>
            <person name="Yoon J.H."/>
            <person name="Kang S.J."/>
            <person name="Park S."/>
            <person name="Kim W."/>
            <person name="Oh T.K."/>
        </authorList>
    </citation>
    <scope>NUCLEOTIDE SEQUENCE [LARGE SCALE GENOMIC DNA]</scope>
    <source>
        <strain evidence="2 3">DSM 23134</strain>
    </source>
</reference>
<organism evidence="2 3">
    <name type="scientific">Nocardioides caeni</name>
    <dbReference type="NCBI Taxonomy" id="574700"/>
    <lineage>
        <taxon>Bacteria</taxon>
        <taxon>Bacillati</taxon>
        <taxon>Actinomycetota</taxon>
        <taxon>Actinomycetes</taxon>
        <taxon>Propionibacteriales</taxon>
        <taxon>Nocardioidaceae</taxon>
        <taxon>Nocardioides</taxon>
    </lineage>
</organism>
<keyword evidence="1" id="KW-0472">Membrane</keyword>
<feature type="transmembrane region" description="Helical" evidence="1">
    <location>
        <begin position="352"/>
        <end position="369"/>
    </location>
</feature>
<feature type="transmembrane region" description="Helical" evidence="1">
    <location>
        <begin position="238"/>
        <end position="256"/>
    </location>
</feature>
<sequence>MGFLKPAPQPVAPAEFVRLPLSDRLRVLTTSWVDDGFGTPRALTLIYILKMLGLYFAVGLAITAGTTEHVHFTEPGTWFDSIVVYQKLAVWLMLLEVIGLGGAFGPLCGHFMPFLGNIRYWLRPGTIRMAPWASRVPGTAGDERTWFDVLLYVGVLAALAYPLLAPADAVESLPAGTGPQELIPPAAFVPILVLMPLMGLRDKVVFLAARSEQYLPIMLFSAIFGALVLADDATSADFINLVVVFKIVICIVWIGAGFSKLGLHFEHVVPPMVSNSPGVPSAVKHAHYRDVGSDDLRPGRLAWFMAHVNGTTVEIGIPLVLLFTTNPTVAMVAAVAMLIFHIYITSTFPMAVPLEWNVFFGFIAIVLWGGFGDGFDADVYNIWEFSEPLLLIPVFALLMTFPILGSLRPDLVSFLPSMRQYAGNWATAIWAMRPGVEERLNEIRCVETQMDQLQRMIGMPYERDDAEMTLQKVNGWRALHSQGRGLYSVLYEHLDDIEERVVREGEFMSNILLGWNFGDGHLNDERLIAAVQKRLNLAPGDLVSVYAESQATPWRTSTPQHYRVIDAALGVVERGTWDVRDCVKEQPWLPNGPIPLQVGWTADGYGRQSTLTNGKDPAT</sequence>
<comment type="caution">
    <text evidence="2">The sequence shown here is derived from an EMBL/GenBank/DDBJ whole genome shotgun (WGS) entry which is preliminary data.</text>
</comment>
<protein>
    <submittedName>
        <fullName evidence="2">DUF3556 domain-containing protein</fullName>
    </submittedName>
</protein>
<gene>
    <name evidence="2" type="ORF">E9934_08315</name>
</gene>
<feature type="transmembrane region" description="Helical" evidence="1">
    <location>
        <begin position="182"/>
        <end position="201"/>
    </location>
</feature>
<keyword evidence="3" id="KW-1185">Reference proteome</keyword>
<dbReference type="EMBL" id="STGW01000004">
    <property type="protein sequence ID" value="THV14654.1"/>
    <property type="molecule type" value="Genomic_DNA"/>
</dbReference>
<evidence type="ECO:0000256" key="1">
    <source>
        <dbReference type="SAM" id="Phobius"/>
    </source>
</evidence>
<dbReference type="AlphaFoldDB" id="A0A4S8NI26"/>
<keyword evidence="1" id="KW-1133">Transmembrane helix</keyword>
<feature type="transmembrane region" description="Helical" evidence="1">
    <location>
        <begin position="88"/>
        <end position="112"/>
    </location>
</feature>
<keyword evidence="1" id="KW-0812">Transmembrane</keyword>
<feature type="transmembrane region" description="Helical" evidence="1">
    <location>
        <begin position="45"/>
        <end position="67"/>
    </location>
</feature>
<evidence type="ECO:0000313" key="2">
    <source>
        <dbReference type="EMBL" id="THV14654.1"/>
    </source>
</evidence>
<dbReference type="Proteomes" id="UP000307087">
    <property type="component" value="Unassembled WGS sequence"/>
</dbReference>
<feature type="transmembrane region" description="Helical" evidence="1">
    <location>
        <begin position="149"/>
        <end position="170"/>
    </location>
</feature>
<dbReference type="Pfam" id="PF12077">
    <property type="entry name" value="DUF3556"/>
    <property type="match status" value="1"/>
</dbReference>
<dbReference type="OrthoDB" id="3520547at2"/>
<name>A0A4S8NI26_9ACTN</name>
<evidence type="ECO:0000313" key="3">
    <source>
        <dbReference type="Proteomes" id="UP000307087"/>
    </source>
</evidence>
<dbReference type="InterPro" id="IPR021941">
    <property type="entry name" value="DUF3556_TM"/>
</dbReference>
<dbReference type="RefSeq" id="WP_136562417.1">
    <property type="nucleotide sequence ID" value="NZ_BAABLS010000003.1"/>
</dbReference>
<feature type="transmembrane region" description="Helical" evidence="1">
    <location>
        <begin position="389"/>
        <end position="407"/>
    </location>
</feature>